<evidence type="ECO:0000313" key="2">
    <source>
        <dbReference type="Proteomes" id="UP001141950"/>
    </source>
</evidence>
<dbReference type="EMBL" id="JANIPJ010000010">
    <property type="protein sequence ID" value="MCR2805201.1"/>
    <property type="molecule type" value="Genomic_DNA"/>
</dbReference>
<comment type="caution">
    <text evidence="1">The sequence shown here is derived from an EMBL/GenBank/DDBJ whole genome shotgun (WGS) entry which is preliminary data.</text>
</comment>
<organism evidence="1 2">
    <name type="scientific">Paenibacillus soyae</name>
    <dbReference type="NCBI Taxonomy" id="2969249"/>
    <lineage>
        <taxon>Bacteria</taxon>
        <taxon>Bacillati</taxon>
        <taxon>Bacillota</taxon>
        <taxon>Bacilli</taxon>
        <taxon>Bacillales</taxon>
        <taxon>Paenibacillaceae</taxon>
        <taxon>Paenibacillus</taxon>
    </lineage>
</organism>
<keyword evidence="2" id="KW-1185">Reference proteome</keyword>
<name>A0A9X2MSV3_9BACL</name>
<gene>
    <name evidence="1" type="ORF">NQZ67_15040</name>
</gene>
<sequence>MSWVELSNYGSSEYCELELITGEKSFSKTKKKAGFTGLYYSDQSTFFAIYPTNNGPYIYYQGKQLPISTKLSICLDKDGKERSFSILDYNIEIKYKESPYIGFDVWSEEIDVDLFLMIVQNYKSDSFYEKFTS</sequence>
<evidence type="ECO:0000313" key="1">
    <source>
        <dbReference type="EMBL" id="MCR2805201.1"/>
    </source>
</evidence>
<reference evidence="1" key="1">
    <citation type="submission" date="2022-08" db="EMBL/GenBank/DDBJ databases">
        <title>The genomic sequence of strain Paenibacillus sp. SCIV0701.</title>
        <authorList>
            <person name="Zhao H."/>
        </authorList>
    </citation>
    <scope>NUCLEOTIDE SEQUENCE</scope>
    <source>
        <strain evidence="1">SCIV0701</strain>
    </source>
</reference>
<dbReference type="Proteomes" id="UP001141950">
    <property type="component" value="Unassembled WGS sequence"/>
</dbReference>
<dbReference type="AlphaFoldDB" id="A0A9X2MSV3"/>
<accession>A0A9X2MSV3</accession>
<protein>
    <submittedName>
        <fullName evidence="1">Uncharacterized protein</fullName>
    </submittedName>
</protein>
<dbReference type="RefSeq" id="WP_257447238.1">
    <property type="nucleotide sequence ID" value="NZ_JANIPJ010000010.1"/>
</dbReference>
<proteinExistence type="predicted"/>